<sequence>SLYLINQFHSLHTDHQLPSPILTSHQTDPPKMSSLSARTLAITLLATASHLAQAAPSAYYTDADLYSSPASGLHRRDIDDFDDLFKRRNIWIVILIIIAVLMCCACWCCCFSSRAAYRVTRAGVQKRTGNKAAKKNGAAGPTQV</sequence>
<evidence type="ECO:0000313" key="3">
    <source>
        <dbReference type="Proteomes" id="UP000193411"/>
    </source>
</evidence>
<reference evidence="2 3" key="1">
    <citation type="submission" date="2016-07" db="EMBL/GenBank/DDBJ databases">
        <title>Pervasive Adenine N6-methylation of Active Genes in Fungi.</title>
        <authorList>
            <consortium name="DOE Joint Genome Institute"/>
            <person name="Mondo S.J."/>
            <person name="Dannebaum R.O."/>
            <person name="Kuo R.C."/>
            <person name="Labutti K."/>
            <person name="Haridas S."/>
            <person name="Kuo A."/>
            <person name="Salamov A."/>
            <person name="Ahrendt S.R."/>
            <person name="Lipzen A."/>
            <person name="Sullivan W."/>
            <person name="Andreopoulos W.B."/>
            <person name="Clum A."/>
            <person name="Lindquist E."/>
            <person name="Daum C."/>
            <person name="Ramamoorthy G.K."/>
            <person name="Gryganskyi A."/>
            <person name="Culley D."/>
            <person name="Magnuson J.K."/>
            <person name="James T.Y."/>
            <person name="O'Malley M.A."/>
            <person name="Stajich J.E."/>
            <person name="Spatafora J.W."/>
            <person name="Visel A."/>
            <person name="Grigoriev I.V."/>
        </authorList>
    </citation>
    <scope>NUCLEOTIDE SEQUENCE [LARGE SCALE GENOMIC DNA]</scope>
    <source>
        <strain evidence="2 3">PL171</strain>
    </source>
</reference>
<proteinExistence type="predicted"/>
<keyword evidence="1" id="KW-0812">Transmembrane</keyword>
<keyword evidence="3" id="KW-1185">Reference proteome</keyword>
<keyword evidence="1" id="KW-1133">Transmembrane helix</keyword>
<protein>
    <submittedName>
        <fullName evidence="2">Uncharacterized protein</fullName>
    </submittedName>
</protein>
<feature type="transmembrane region" description="Helical" evidence="1">
    <location>
        <begin position="90"/>
        <end position="111"/>
    </location>
</feature>
<accession>A0A1Y2HRF3</accession>
<evidence type="ECO:0000256" key="1">
    <source>
        <dbReference type="SAM" id="Phobius"/>
    </source>
</evidence>
<evidence type="ECO:0000313" key="2">
    <source>
        <dbReference type="EMBL" id="ORZ36534.1"/>
    </source>
</evidence>
<gene>
    <name evidence="2" type="ORF">BCR44DRAFT_49519</name>
</gene>
<dbReference type="EMBL" id="MCFL01000016">
    <property type="protein sequence ID" value="ORZ36534.1"/>
    <property type="molecule type" value="Genomic_DNA"/>
</dbReference>
<organism evidence="2 3">
    <name type="scientific">Catenaria anguillulae PL171</name>
    <dbReference type="NCBI Taxonomy" id="765915"/>
    <lineage>
        <taxon>Eukaryota</taxon>
        <taxon>Fungi</taxon>
        <taxon>Fungi incertae sedis</taxon>
        <taxon>Blastocladiomycota</taxon>
        <taxon>Blastocladiomycetes</taxon>
        <taxon>Blastocladiales</taxon>
        <taxon>Catenariaceae</taxon>
        <taxon>Catenaria</taxon>
    </lineage>
</organism>
<feature type="non-terminal residue" evidence="2">
    <location>
        <position position="1"/>
    </location>
</feature>
<dbReference type="AlphaFoldDB" id="A0A1Y2HRF3"/>
<comment type="caution">
    <text evidence="2">The sequence shown here is derived from an EMBL/GenBank/DDBJ whole genome shotgun (WGS) entry which is preliminary data.</text>
</comment>
<keyword evidence="1" id="KW-0472">Membrane</keyword>
<dbReference type="Proteomes" id="UP000193411">
    <property type="component" value="Unassembled WGS sequence"/>
</dbReference>
<name>A0A1Y2HRF3_9FUNG</name>